<reference evidence="6 7" key="1">
    <citation type="submission" date="2019-04" db="EMBL/GenBank/DDBJ databases">
        <title>Draft genome sequence of Robertkochia marina CC-AMO-30D.</title>
        <authorList>
            <person name="Hameed A."/>
            <person name="Lin S.-Y."/>
            <person name="Shahina M."/>
            <person name="Lai W.-A."/>
            <person name="Young C.-C."/>
        </authorList>
    </citation>
    <scope>NUCLEOTIDE SEQUENCE [LARGE SCALE GENOMIC DNA]</scope>
    <source>
        <strain evidence="6 7">CC-AMO-30D</strain>
    </source>
</reference>
<keyword evidence="3" id="KW-0288">FMN</keyword>
<keyword evidence="2" id="KW-0285">Flavoprotein</keyword>
<evidence type="ECO:0000313" key="6">
    <source>
        <dbReference type="EMBL" id="THD65899.1"/>
    </source>
</evidence>
<dbReference type="SUPFAM" id="SSF50475">
    <property type="entry name" value="FMN-binding split barrel"/>
    <property type="match status" value="1"/>
</dbReference>
<dbReference type="Proteomes" id="UP000305939">
    <property type="component" value="Unassembled WGS sequence"/>
</dbReference>
<dbReference type="EMBL" id="SSMC01000004">
    <property type="protein sequence ID" value="THD65899.1"/>
    <property type="molecule type" value="Genomic_DNA"/>
</dbReference>
<name>A0A4S3M030_9FLAO</name>
<accession>A0A4S3M030</accession>
<dbReference type="GO" id="GO:0010181">
    <property type="term" value="F:FMN binding"/>
    <property type="evidence" value="ECO:0007669"/>
    <property type="project" value="InterPro"/>
</dbReference>
<dbReference type="OrthoDB" id="1493996at2"/>
<dbReference type="InterPro" id="IPR024624">
    <property type="entry name" value="Pyridox_Oxase_Alr4036_FMN-bd"/>
</dbReference>
<dbReference type="AlphaFoldDB" id="A0A4S3M030"/>
<dbReference type="InterPro" id="IPR012349">
    <property type="entry name" value="Split_barrel_FMN-bd"/>
</dbReference>
<dbReference type="Pfam" id="PF12766">
    <property type="entry name" value="Pyridox_oxase_2"/>
    <property type="match status" value="1"/>
</dbReference>
<dbReference type="PANTHER" id="PTHR10851">
    <property type="entry name" value="PYRIDOXINE-5-PHOSPHATE OXIDASE"/>
    <property type="match status" value="1"/>
</dbReference>
<dbReference type="Gene3D" id="2.30.110.10">
    <property type="entry name" value="Electron Transport, Fmn-binding Protein, Chain A"/>
    <property type="match status" value="1"/>
</dbReference>
<organism evidence="6 7">
    <name type="scientific">Robertkochia marina</name>
    <dbReference type="NCBI Taxonomy" id="1227945"/>
    <lineage>
        <taxon>Bacteria</taxon>
        <taxon>Pseudomonadati</taxon>
        <taxon>Bacteroidota</taxon>
        <taxon>Flavobacteriia</taxon>
        <taxon>Flavobacteriales</taxon>
        <taxon>Flavobacteriaceae</taxon>
        <taxon>Robertkochia</taxon>
    </lineage>
</organism>
<keyword evidence="7" id="KW-1185">Reference proteome</keyword>
<comment type="caution">
    <text evidence="6">The sequence shown here is derived from an EMBL/GenBank/DDBJ whole genome shotgun (WGS) entry which is preliminary data.</text>
</comment>
<evidence type="ECO:0000256" key="1">
    <source>
        <dbReference type="ARBA" id="ARBA00001917"/>
    </source>
</evidence>
<proteinExistence type="predicted"/>
<keyword evidence="4" id="KW-0560">Oxidoreductase</keyword>
<dbReference type="GO" id="GO:0004733">
    <property type="term" value="F:pyridoxamine phosphate oxidase activity"/>
    <property type="evidence" value="ECO:0007669"/>
    <property type="project" value="InterPro"/>
</dbReference>
<gene>
    <name evidence="6" type="ORF">E7Z59_14090</name>
</gene>
<evidence type="ECO:0000313" key="7">
    <source>
        <dbReference type="Proteomes" id="UP000305939"/>
    </source>
</evidence>
<dbReference type="InterPro" id="IPR000659">
    <property type="entry name" value="Pyridox_Oxase"/>
</dbReference>
<evidence type="ECO:0000256" key="4">
    <source>
        <dbReference type="ARBA" id="ARBA00023002"/>
    </source>
</evidence>
<sequence>MARDELKAGVKSASHPFHYFTLATTGINEVPRLRTVVLRDFDKDMTLTLYTDKRSRKVTHIKEHNKVCLLFYHPDKLLQLKIDGVAYLETNQKKLDKIWSKIDKPARKDYITVKGPGTKIEHLEHIEYLDTSQHFSVMRIDPYKIEYLKLKRPNHIRVQYALNERGGWDSSFLVP</sequence>
<evidence type="ECO:0000256" key="3">
    <source>
        <dbReference type="ARBA" id="ARBA00022643"/>
    </source>
</evidence>
<dbReference type="GO" id="GO:0008615">
    <property type="term" value="P:pyridoxine biosynthetic process"/>
    <property type="evidence" value="ECO:0007669"/>
    <property type="project" value="InterPro"/>
</dbReference>
<protein>
    <submittedName>
        <fullName evidence="6">Pyridoxamine 5'-phosphate oxidase</fullName>
    </submittedName>
</protein>
<evidence type="ECO:0000256" key="2">
    <source>
        <dbReference type="ARBA" id="ARBA00022630"/>
    </source>
</evidence>
<evidence type="ECO:0000259" key="5">
    <source>
        <dbReference type="Pfam" id="PF12766"/>
    </source>
</evidence>
<dbReference type="PANTHER" id="PTHR10851:SF0">
    <property type="entry name" value="PYRIDOXINE-5'-PHOSPHATE OXIDASE"/>
    <property type="match status" value="1"/>
</dbReference>
<feature type="domain" description="Pyridoxamine 5'-phosphate oxidase Alr4036 family FMN-binding" evidence="5">
    <location>
        <begin position="6"/>
        <end position="87"/>
    </location>
</feature>
<comment type="cofactor">
    <cofactor evidence="1">
        <name>FMN</name>
        <dbReference type="ChEBI" id="CHEBI:58210"/>
    </cofactor>
</comment>